<dbReference type="EMBL" id="JAMKFB020000017">
    <property type="protein sequence ID" value="KAL0169423.1"/>
    <property type="molecule type" value="Genomic_DNA"/>
</dbReference>
<accession>A0ABD0P5Q6</accession>
<feature type="non-terminal residue" evidence="2">
    <location>
        <position position="1"/>
    </location>
</feature>
<organism evidence="2 3">
    <name type="scientific">Cirrhinus mrigala</name>
    <name type="common">Mrigala</name>
    <dbReference type="NCBI Taxonomy" id="683832"/>
    <lineage>
        <taxon>Eukaryota</taxon>
        <taxon>Metazoa</taxon>
        <taxon>Chordata</taxon>
        <taxon>Craniata</taxon>
        <taxon>Vertebrata</taxon>
        <taxon>Euteleostomi</taxon>
        <taxon>Actinopterygii</taxon>
        <taxon>Neopterygii</taxon>
        <taxon>Teleostei</taxon>
        <taxon>Ostariophysi</taxon>
        <taxon>Cypriniformes</taxon>
        <taxon>Cyprinidae</taxon>
        <taxon>Labeoninae</taxon>
        <taxon>Labeonini</taxon>
        <taxon>Cirrhinus</taxon>
    </lineage>
</organism>
<protein>
    <submittedName>
        <fullName evidence="2">Uncharacterized protein</fullName>
    </submittedName>
</protein>
<name>A0ABD0P5Q6_CIRMR</name>
<proteinExistence type="predicted"/>
<reference evidence="2 3" key="1">
    <citation type="submission" date="2024-05" db="EMBL/GenBank/DDBJ databases">
        <title>Genome sequencing and assembly of Indian major carp, Cirrhinus mrigala (Hamilton, 1822).</title>
        <authorList>
            <person name="Mohindra V."/>
            <person name="Chowdhury L.M."/>
            <person name="Lal K."/>
            <person name="Jena J.K."/>
        </authorList>
    </citation>
    <scope>NUCLEOTIDE SEQUENCE [LARGE SCALE GENOMIC DNA]</scope>
    <source>
        <strain evidence="2">CM1030</strain>
        <tissue evidence="2">Blood</tissue>
    </source>
</reference>
<feature type="non-terminal residue" evidence="2">
    <location>
        <position position="57"/>
    </location>
</feature>
<evidence type="ECO:0000256" key="1">
    <source>
        <dbReference type="SAM" id="MobiDB-lite"/>
    </source>
</evidence>
<gene>
    <name evidence="2" type="ORF">M9458_034019</name>
</gene>
<sequence length="57" mass="5746">DDLRVGGFRPGFSDGAQRSSLELLPRGDAEEPAASAGAFGSGGAAEDRPAQQTGRAD</sequence>
<feature type="region of interest" description="Disordered" evidence="1">
    <location>
        <begin position="1"/>
        <end position="57"/>
    </location>
</feature>
<dbReference type="AlphaFoldDB" id="A0ABD0P5Q6"/>
<dbReference type="Proteomes" id="UP001529510">
    <property type="component" value="Unassembled WGS sequence"/>
</dbReference>
<evidence type="ECO:0000313" key="3">
    <source>
        <dbReference type="Proteomes" id="UP001529510"/>
    </source>
</evidence>
<evidence type="ECO:0000313" key="2">
    <source>
        <dbReference type="EMBL" id="KAL0169423.1"/>
    </source>
</evidence>
<comment type="caution">
    <text evidence="2">The sequence shown here is derived from an EMBL/GenBank/DDBJ whole genome shotgun (WGS) entry which is preliminary data.</text>
</comment>
<keyword evidence="3" id="KW-1185">Reference proteome</keyword>